<dbReference type="AlphaFoldDB" id="A0A8R2QZ82"/>
<evidence type="ECO:0000256" key="1">
    <source>
        <dbReference type="ARBA" id="ARBA00001947"/>
    </source>
</evidence>
<accession>A0A8R2QZ82</accession>
<comment type="cofactor">
    <cofactor evidence="1">
        <name>Zn(2+)</name>
        <dbReference type="ChEBI" id="CHEBI:29105"/>
    </cofactor>
</comment>
<dbReference type="GO" id="GO:0006508">
    <property type="term" value="P:proteolysis"/>
    <property type="evidence" value="ECO:0007669"/>
    <property type="project" value="InterPro"/>
</dbReference>
<protein>
    <recommendedName>
        <fullName evidence="3">Peptidase M12A domain-containing protein</fullName>
    </recommendedName>
</protein>
<name>A0A8R2QZ82_BOMMO</name>
<organism evidence="4 5">
    <name type="scientific">Bombyx mori</name>
    <name type="common">Silk moth</name>
    <dbReference type="NCBI Taxonomy" id="7091"/>
    <lineage>
        <taxon>Eukaryota</taxon>
        <taxon>Metazoa</taxon>
        <taxon>Ecdysozoa</taxon>
        <taxon>Arthropoda</taxon>
        <taxon>Hexapoda</taxon>
        <taxon>Insecta</taxon>
        <taxon>Pterygota</taxon>
        <taxon>Neoptera</taxon>
        <taxon>Endopterygota</taxon>
        <taxon>Lepidoptera</taxon>
        <taxon>Glossata</taxon>
        <taxon>Ditrysia</taxon>
        <taxon>Bombycoidea</taxon>
        <taxon>Bombycidae</taxon>
        <taxon>Bombycinae</taxon>
        <taxon>Bombyx</taxon>
    </lineage>
</organism>
<evidence type="ECO:0000259" key="3">
    <source>
        <dbReference type="PROSITE" id="PS51864"/>
    </source>
</evidence>
<keyword evidence="5" id="KW-1185">Reference proteome</keyword>
<evidence type="ECO:0000313" key="4">
    <source>
        <dbReference type="EnsemblMetazoa" id="XP_037869653.1"/>
    </source>
</evidence>
<proteinExistence type="predicted"/>
<dbReference type="Pfam" id="PF01400">
    <property type="entry name" value="Astacin"/>
    <property type="match status" value="1"/>
</dbReference>
<dbReference type="PANTHER" id="PTHR10127:SF850">
    <property type="entry name" value="METALLOENDOPEPTIDASE"/>
    <property type="match status" value="1"/>
</dbReference>
<dbReference type="PANTHER" id="PTHR10127">
    <property type="entry name" value="DISCOIDIN, CUB, EGF, LAMININ , AND ZINC METALLOPROTEASE DOMAIN CONTAINING"/>
    <property type="match status" value="1"/>
</dbReference>
<evidence type="ECO:0000256" key="2">
    <source>
        <dbReference type="PROSITE-ProRule" id="PRU01211"/>
    </source>
</evidence>
<sequence length="321" mass="36796">MRCLGRRSLFTITSHQSLFNNVHVLMYLFNVSVLPINSFDLMKRFQEKDTNPTSTKLLSSKDRNYINAHYHHECSALTQLPAVETRRFFTNIVMNKDSEMYYSNKVWPLGIVMYGVEKKLRNTRYYLAIKFAMVNIQIATCVIFREIDDRDELLPKNLLWFSTEGNDMPALGFMEGNQTISLESVAKGAPGHTAHTLNALLRALGIPMMSNRHDRDNFVTVLWNHIQKGKEHYFEKSPPSATLTDQDGVYTAYSFDSATHAPANFMSEDCSLSAKTILPVQDHLWQRTLMMGHRHDLAPCDTAIVNSVYRNECQKRSISSN</sequence>
<dbReference type="Gene3D" id="3.40.390.10">
    <property type="entry name" value="Collagenase (Catalytic Domain)"/>
    <property type="match status" value="1"/>
</dbReference>
<feature type="domain" description="Peptidase M12A" evidence="3">
    <location>
        <begin position="98"/>
        <end position="314"/>
    </location>
</feature>
<reference evidence="5" key="1">
    <citation type="journal article" date="2008" name="Insect Biochem. Mol. Biol.">
        <title>The genome of a lepidopteran model insect, the silkworm Bombyx mori.</title>
        <authorList>
            <consortium name="International Silkworm Genome Consortium"/>
        </authorList>
    </citation>
    <scope>NUCLEOTIDE SEQUENCE [LARGE SCALE GENOMIC DNA]</scope>
    <source>
        <strain evidence="5">p50T</strain>
    </source>
</reference>
<evidence type="ECO:0000313" key="5">
    <source>
        <dbReference type="Proteomes" id="UP000005204"/>
    </source>
</evidence>
<dbReference type="GO" id="GO:0004222">
    <property type="term" value="F:metalloendopeptidase activity"/>
    <property type="evidence" value="ECO:0007669"/>
    <property type="project" value="InterPro"/>
</dbReference>
<comment type="caution">
    <text evidence="2">Lacks conserved residue(s) required for the propagation of feature annotation.</text>
</comment>
<reference evidence="4" key="2">
    <citation type="submission" date="2022-06" db="UniProtKB">
        <authorList>
            <consortium name="EnsemblMetazoa"/>
        </authorList>
    </citation>
    <scope>IDENTIFICATION</scope>
    <source>
        <strain evidence="4">p50T (Dazao)</strain>
    </source>
</reference>
<dbReference type="EnsemblMetazoa" id="XM_038013725.1">
    <property type="protein sequence ID" value="XP_037869653.1"/>
    <property type="gene ID" value="LOC101745360"/>
</dbReference>
<dbReference type="PROSITE" id="PS51864">
    <property type="entry name" value="ASTACIN"/>
    <property type="match status" value="1"/>
</dbReference>
<dbReference type="SUPFAM" id="SSF55486">
    <property type="entry name" value="Metalloproteases ('zincins'), catalytic domain"/>
    <property type="match status" value="1"/>
</dbReference>
<dbReference type="InterPro" id="IPR001506">
    <property type="entry name" value="Peptidase_M12A"/>
</dbReference>
<dbReference type="InterPro" id="IPR024079">
    <property type="entry name" value="MetalloPept_cat_dom_sf"/>
</dbReference>
<dbReference type="Proteomes" id="UP000005204">
    <property type="component" value="Unassembled WGS sequence"/>
</dbReference>